<accession>A0ABR1PWS4</accession>
<evidence type="ECO:0000259" key="7">
    <source>
        <dbReference type="PROSITE" id="PS00463"/>
    </source>
</evidence>
<dbReference type="PANTHER" id="PTHR47660:SF3">
    <property type="entry name" value="FINGER DOMAIN PROTEIN, PUTATIVE (AFU_ORTHOLOGUE AFUA_4G03310)-RELATED"/>
    <property type="match status" value="1"/>
</dbReference>
<keyword evidence="4" id="KW-0804">Transcription</keyword>
<dbReference type="EMBL" id="JAQQWE010000009">
    <property type="protein sequence ID" value="KAK7941359.1"/>
    <property type="molecule type" value="Genomic_DNA"/>
</dbReference>
<evidence type="ECO:0000256" key="1">
    <source>
        <dbReference type="ARBA" id="ARBA00022723"/>
    </source>
</evidence>
<keyword evidence="2" id="KW-0862">Zinc</keyword>
<feature type="region of interest" description="Disordered" evidence="6">
    <location>
        <begin position="60"/>
        <end position="86"/>
    </location>
</feature>
<comment type="caution">
    <text evidence="8">The sequence shown here is derived from an EMBL/GenBank/DDBJ whole genome shotgun (WGS) entry which is preliminary data.</text>
</comment>
<reference evidence="8 9" key="1">
    <citation type="submission" date="2023-01" db="EMBL/GenBank/DDBJ databases">
        <title>Analysis of 21 Apiospora genomes using comparative genomics revels a genus with tremendous synthesis potential of carbohydrate active enzymes and secondary metabolites.</title>
        <authorList>
            <person name="Sorensen T."/>
        </authorList>
    </citation>
    <scope>NUCLEOTIDE SEQUENCE [LARGE SCALE GENOMIC DNA]</scope>
    <source>
        <strain evidence="8 9">CBS 24483</strain>
    </source>
</reference>
<keyword evidence="1" id="KW-0479">Metal-binding</keyword>
<evidence type="ECO:0000256" key="5">
    <source>
        <dbReference type="ARBA" id="ARBA00023242"/>
    </source>
</evidence>
<name>A0ABR1PWS4_9PEZI</name>
<evidence type="ECO:0000256" key="3">
    <source>
        <dbReference type="ARBA" id="ARBA00023015"/>
    </source>
</evidence>
<dbReference type="GeneID" id="92083030"/>
<sequence length="418" mass="46204">MRDSTSSHKVCNQCAGAKVKCVNSTGSESCARCKQSRFICIYPDDASTLPPKISALLPKSARRHARPTLDGPVAQSASPTLPASPARTVVASDDIGSSGQDARDSLDFSGLDLMCPINLNDIATRWLNPYVPVPGQIPKEYHPGIFDLIFRVLKSYANGAVSGSKHPPFIHAMQLQAPVPSQTLVNCFNIARACDNSRSGDEQTAAEILQKEMSKISELAASAFTDIDILATFQAYLIYTLITFFHLSQGGNMSFLHQAKMHLQDLACITSHQGLICSADSQHPRPSWEAWLVAEAKQRTLYVLYLFDTVLSRQEGLPNFLETELYGLPAPSSKSLWQAKTRREWEQKYNDHLAQWPEGSLCIDELWPAPRDLDEASITQRRARVDQWLVDVDEFGMMVYTVTSCTTVYTVTSCTHGG</sequence>
<evidence type="ECO:0000256" key="4">
    <source>
        <dbReference type="ARBA" id="ARBA00023163"/>
    </source>
</evidence>
<evidence type="ECO:0000313" key="9">
    <source>
        <dbReference type="Proteomes" id="UP001391051"/>
    </source>
</evidence>
<dbReference type="CDD" id="cd00067">
    <property type="entry name" value="GAL4"/>
    <property type="match status" value="1"/>
</dbReference>
<evidence type="ECO:0000313" key="8">
    <source>
        <dbReference type="EMBL" id="KAK7941359.1"/>
    </source>
</evidence>
<dbReference type="Proteomes" id="UP001391051">
    <property type="component" value="Unassembled WGS sequence"/>
</dbReference>
<gene>
    <name evidence="8" type="ORF">PG986_013746</name>
</gene>
<proteinExistence type="predicted"/>
<dbReference type="PROSITE" id="PS00463">
    <property type="entry name" value="ZN2_CY6_FUNGAL_1"/>
    <property type="match status" value="1"/>
</dbReference>
<dbReference type="PANTHER" id="PTHR47660">
    <property type="entry name" value="TRANSCRIPTION FACTOR WITH C2H2 AND ZN(2)-CYS(6) DNA BINDING DOMAIN (EUROFUNG)-RELATED-RELATED"/>
    <property type="match status" value="1"/>
</dbReference>
<keyword evidence="9" id="KW-1185">Reference proteome</keyword>
<dbReference type="SUPFAM" id="SSF57701">
    <property type="entry name" value="Zn2/Cys6 DNA-binding domain"/>
    <property type="match status" value="1"/>
</dbReference>
<dbReference type="InterPro" id="IPR036864">
    <property type="entry name" value="Zn2-C6_fun-type_DNA-bd_sf"/>
</dbReference>
<dbReference type="InterPro" id="IPR001138">
    <property type="entry name" value="Zn2Cys6_DnaBD"/>
</dbReference>
<organism evidence="8 9">
    <name type="scientific">Apiospora aurea</name>
    <dbReference type="NCBI Taxonomy" id="335848"/>
    <lineage>
        <taxon>Eukaryota</taxon>
        <taxon>Fungi</taxon>
        <taxon>Dikarya</taxon>
        <taxon>Ascomycota</taxon>
        <taxon>Pezizomycotina</taxon>
        <taxon>Sordariomycetes</taxon>
        <taxon>Xylariomycetidae</taxon>
        <taxon>Amphisphaeriales</taxon>
        <taxon>Apiosporaceae</taxon>
        <taxon>Apiospora</taxon>
    </lineage>
</organism>
<evidence type="ECO:0000256" key="2">
    <source>
        <dbReference type="ARBA" id="ARBA00022833"/>
    </source>
</evidence>
<dbReference type="SMART" id="SM00066">
    <property type="entry name" value="GAL4"/>
    <property type="match status" value="1"/>
</dbReference>
<evidence type="ECO:0000256" key="6">
    <source>
        <dbReference type="SAM" id="MobiDB-lite"/>
    </source>
</evidence>
<protein>
    <submittedName>
        <fullName evidence="8">C6 finger domain protein</fullName>
    </submittedName>
</protein>
<keyword evidence="5" id="KW-0539">Nucleus</keyword>
<feature type="domain" description="Zn(2)-C6 fungal-type" evidence="7">
    <location>
        <begin position="10"/>
        <end position="40"/>
    </location>
</feature>
<keyword evidence="3" id="KW-0805">Transcription regulation</keyword>
<dbReference type="Gene3D" id="4.10.240.10">
    <property type="entry name" value="Zn(2)-C6 fungal-type DNA-binding domain"/>
    <property type="match status" value="1"/>
</dbReference>
<dbReference type="RefSeq" id="XP_066694111.1">
    <property type="nucleotide sequence ID" value="XM_066849968.1"/>
</dbReference>